<protein>
    <submittedName>
        <fullName evidence="2">Uncharacterized protein</fullName>
    </submittedName>
</protein>
<dbReference type="AlphaFoldDB" id="A0AAD5VCT0"/>
<evidence type="ECO:0000313" key="2">
    <source>
        <dbReference type="EMBL" id="KAJ3492132.1"/>
    </source>
</evidence>
<dbReference type="EMBL" id="JANAWD010000003">
    <property type="protein sequence ID" value="KAJ3492132.1"/>
    <property type="molecule type" value="Genomic_DNA"/>
</dbReference>
<sequence>MAVVPAHRIHSIHGTFGGPSFASVVPAISSAQASSFASLPNISYSRNAPTHFQYSARTTSPSISASASPLTSLFTQRPRRSSVTGPAPYSSRRAPPPPPITSQSSCSLQDPFADAADAQPIIIALPPPRRSARAIASRTSLNSAYHSTSSSPSLTASSYSRAAPSPPPGIQRTVIPVPDRRAAKLVANVLLNRGSGRPMRRRMMSYGEERPYIKSCLSRVVQIEC</sequence>
<feature type="region of interest" description="Disordered" evidence="1">
    <location>
        <begin position="59"/>
        <end position="107"/>
    </location>
</feature>
<name>A0AAD5VCT0_9APHY</name>
<evidence type="ECO:0000256" key="1">
    <source>
        <dbReference type="SAM" id="MobiDB-lite"/>
    </source>
</evidence>
<feature type="compositionally biased region" description="Low complexity" evidence="1">
    <location>
        <begin position="141"/>
        <end position="163"/>
    </location>
</feature>
<feature type="region of interest" description="Disordered" evidence="1">
    <location>
        <begin position="141"/>
        <end position="173"/>
    </location>
</feature>
<keyword evidence="3" id="KW-1185">Reference proteome</keyword>
<dbReference type="Proteomes" id="UP001212997">
    <property type="component" value="Unassembled WGS sequence"/>
</dbReference>
<feature type="compositionally biased region" description="Low complexity" evidence="1">
    <location>
        <begin position="59"/>
        <end position="73"/>
    </location>
</feature>
<reference evidence="2" key="1">
    <citation type="submission" date="2022-07" db="EMBL/GenBank/DDBJ databases">
        <title>Genome Sequence of Physisporinus lineatus.</title>
        <authorList>
            <person name="Buettner E."/>
        </authorList>
    </citation>
    <scope>NUCLEOTIDE SEQUENCE</scope>
    <source>
        <strain evidence="2">VT162</strain>
    </source>
</reference>
<evidence type="ECO:0000313" key="3">
    <source>
        <dbReference type="Proteomes" id="UP001212997"/>
    </source>
</evidence>
<organism evidence="2 3">
    <name type="scientific">Meripilus lineatus</name>
    <dbReference type="NCBI Taxonomy" id="2056292"/>
    <lineage>
        <taxon>Eukaryota</taxon>
        <taxon>Fungi</taxon>
        <taxon>Dikarya</taxon>
        <taxon>Basidiomycota</taxon>
        <taxon>Agaricomycotina</taxon>
        <taxon>Agaricomycetes</taxon>
        <taxon>Polyporales</taxon>
        <taxon>Meripilaceae</taxon>
        <taxon>Meripilus</taxon>
    </lineage>
</organism>
<accession>A0AAD5VCT0</accession>
<proteinExistence type="predicted"/>
<gene>
    <name evidence="2" type="ORF">NLI96_g169</name>
</gene>
<comment type="caution">
    <text evidence="2">The sequence shown here is derived from an EMBL/GenBank/DDBJ whole genome shotgun (WGS) entry which is preliminary data.</text>
</comment>